<name>A0A399IIQ1_9CLOT</name>
<sequence length="474" mass="51739">MSPTQDLTDVSAGTLPVYFGRLPVHQLTDYSGKVNKPIIVSSFTDAVSKVGYNDSNWKDFDLCEAIYAHFKNSIQIIGPIVLVNVLDPDTMKNAGKTASVTFTNYQATIINDKIILKSIAITGKVLGTDFSVAYSGDGTSVIITDLKGAFTAAVTVSFDEVNPSAVTKTQIIGGTNATTGAKTGISVVDLVYQTENLVPTILDSPGWSHIAEVDAALKSASQLINGHWYAWVNSNLVTDTNADTISEAKAWKTANAYTSNCEAPAWPCAKNGSRIFHLSTLATVTMQWVDYQNDDIPYETPSNKQIDITGLCLADGTDITFDKLQANDLNSKGIRTAIYWGGQWVLWGAHTGAYEYGKTMDARDKFDSSIRMMHYLLNNFQLTYGIEVDKPMSRSRIDTIINNYQEKLDSLISEGKMLYGLIQFTERSNPTSDLIEGDFDFDIATTTTPPGKSINAKLQYTTKGISVLFGGENS</sequence>
<evidence type="ECO:0000313" key="2">
    <source>
        <dbReference type="Proteomes" id="UP000265930"/>
    </source>
</evidence>
<dbReference type="InterPro" id="IPR052042">
    <property type="entry name" value="Tail_sheath_structural"/>
</dbReference>
<gene>
    <name evidence="1" type="ORF">D2A34_21890</name>
</gene>
<dbReference type="Proteomes" id="UP000265930">
    <property type="component" value="Unassembled WGS sequence"/>
</dbReference>
<dbReference type="PANTHER" id="PTHR35861">
    <property type="match status" value="1"/>
</dbReference>
<reference evidence="1 2" key="1">
    <citation type="submission" date="2018-08" db="EMBL/GenBank/DDBJ databases">
        <title>Genome of Clostridium chromiireducens C1, DSM12136.</title>
        <authorList>
            <person name="Xing M."/>
            <person name="Wei Y."/>
            <person name="Ang E.L."/>
            <person name="Zhao H."/>
            <person name="Zhang Y."/>
        </authorList>
    </citation>
    <scope>NUCLEOTIDE SEQUENCE [LARGE SCALE GENOMIC DNA]</scope>
    <source>
        <strain evidence="1 2">C1</strain>
    </source>
</reference>
<evidence type="ECO:0000313" key="1">
    <source>
        <dbReference type="EMBL" id="RII32888.1"/>
    </source>
</evidence>
<dbReference type="PANTHER" id="PTHR35861:SF2">
    <property type="entry name" value="FELS-2 PROPHAGE PROTEIN"/>
    <property type="match status" value="1"/>
</dbReference>
<organism evidence="1 2">
    <name type="scientific">Clostridium chromiireducens</name>
    <dbReference type="NCBI Taxonomy" id="225345"/>
    <lineage>
        <taxon>Bacteria</taxon>
        <taxon>Bacillati</taxon>
        <taxon>Bacillota</taxon>
        <taxon>Clostridia</taxon>
        <taxon>Eubacteriales</taxon>
        <taxon>Clostridiaceae</taxon>
        <taxon>Clostridium</taxon>
    </lineage>
</organism>
<dbReference type="EMBL" id="QXDJ01000006">
    <property type="protein sequence ID" value="RII32888.1"/>
    <property type="molecule type" value="Genomic_DNA"/>
</dbReference>
<proteinExistence type="predicted"/>
<comment type="caution">
    <text evidence="1">The sequence shown here is derived from an EMBL/GenBank/DDBJ whole genome shotgun (WGS) entry which is preliminary data.</text>
</comment>
<protein>
    <submittedName>
        <fullName evidence="1">Phage tail sheath protein</fullName>
    </submittedName>
</protein>
<dbReference type="AlphaFoldDB" id="A0A399IIQ1"/>
<accession>A0A399IIQ1</accession>